<comment type="function">
    <text evidence="4 6">This protein is one of the early assembly proteins of the 50S ribosomal subunit, although it is not seen to bind rRNA by itself. It is important during the early stages of 50S assembly.</text>
</comment>
<dbReference type="EMBL" id="MFJR01000011">
    <property type="protein sequence ID" value="OGG26331.1"/>
    <property type="molecule type" value="Genomic_DNA"/>
</dbReference>
<dbReference type="NCBIfam" id="TIGR01066">
    <property type="entry name" value="rplM_bact"/>
    <property type="match status" value="1"/>
</dbReference>
<gene>
    <name evidence="4 6" type="primary">rplM</name>
    <name evidence="7" type="ORF">A2960_05535</name>
</gene>
<comment type="caution">
    <text evidence="7">The sequence shown here is derived from an EMBL/GenBank/DDBJ whole genome shotgun (WGS) entry which is preliminary data.</text>
</comment>
<evidence type="ECO:0000256" key="2">
    <source>
        <dbReference type="ARBA" id="ARBA00022980"/>
    </source>
</evidence>
<protein>
    <recommendedName>
        <fullName evidence="4">Large ribosomal subunit protein uL13</fullName>
    </recommendedName>
</protein>
<dbReference type="HAMAP" id="MF_01366">
    <property type="entry name" value="Ribosomal_uL13"/>
    <property type="match status" value="1"/>
</dbReference>
<evidence type="ECO:0000256" key="1">
    <source>
        <dbReference type="ARBA" id="ARBA00006227"/>
    </source>
</evidence>
<keyword evidence="3 4" id="KW-0687">Ribonucleoprotein</keyword>
<dbReference type="Proteomes" id="UP000176609">
    <property type="component" value="Unassembled WGS sequence"/>
</dbReference>
<evidence type="ECO:0000256" key="5">
    <source>
        <dbReference type="RuleBase" id="RU003877"/>
    </source>
</evidence>
<dbReference type="Pfam" id="PF00572">
    <property type="entry name" value="Ribosomal_L13"/>
    <property type="match status" value="1"/>
</dbReference>
<comment type="subunit">
    <text evidence="4">Part of the 50S ribosomal subunit.</text>
</comment>
<sequence length="139" mass="15801">MKLIKPTKAKDISRSWHLIDMKGKILGRTATQISQLLMGKAKFYYTPNLDCGDYVVVINASSLILTGNKSHQKIYMRYSGYPAGLTKKVFADVINTDPIRPVKNAVSGMLPKNKLRALMLKRLYIFADKNHPYKEKLKI</sequence>
<evidence type="ECO:0000256" key="3">
    <source>
        <dbReference type="ARBA" id="ARBA00023274"/>
    </source>
</evidence>
<dbReference type="GO" id="GO:0003729">
    <property type="term" value="F:mRNA binding"/>
    <property type="evidence" value="ECO:0007669"/>
    <property type="project" value="TreeGrafter"/>
</dbReference>
<dbReference type="PANTHER" id="PTHR11545">
    <property type="entry name" value="RIBOSOMAL PROTEIN L13"/>
    <property type="match status" value="1"/>
</dbReference>
<dbReference type="InterPro" id="IPR036899">
    <property type="entry name" value="Ribosomal_uL13_sf"/>
</dbReference>
<comment type="similarity">
    <text evidence="1 4 5">Belongs to the universal ribosomal protein uL13 family.</text>
</comment>
<dbReference type="GO" id="GO:0017148">
    <property type="term" value="P:negative regulation of translation"/>
    <property type="evidence" value="ECO:0007669"/>
    <property type="project" value="TreeGrafter"/>
</dbReference>
<dbReference type="Gene3D" id="3.90.1180.10">
    <property type="entry name" value="Ribosomal protein L13"/>
    <property type="match status" value="1"/>
</dbReference>
<organism evidence="7 8">
    <name type="scientific">Candidatus Gottesmanbacteria bacterium RIFCSPLOWO2_01_FULL_39_12b</name>
    <dbReference type="NCBI Taxonomy" id="1798388"/>
    <lineage>
        <taxon>Bacteria</taxon>
        <taxon>Candidatus Gottesmaniibacteriota</taxon>
    </lineage>
</organism>
<dbReference type="PANTHER" id="PTHR11545:SF2">
    <property type="entry name" value="LARGE RIBOSOMAL SUBUNIT PROTEIN UL13M"/>
    <property type="match status" value="1"/>
</dbReference>
<accession>A0A1F6ANR7</accession>
<dbReference type="AlphaFoldDB" id="A0A1F6ANR7"/>
<dbReference type="GO" id="GO:1990904">
    <property type="term" value="C:ribonucleoprotein complex"/>
    <property type="evidence" value="ECO:0007669"/>
    <property type="project" value="UniProtKB-KW"/>
</dbReference>
<dbReference type="PIRSF" id="PIRSF002181">
    <property type="entry name" value="Ribosomal_L13"/>
    <property type="match status" value="1"/>
</dbReference>
<dbReference type="PROSITE" id="PS00783">
    <property type="entry name" value="RIBOSOMAL_L13"/>
    <property type="match status" value="1"/>
</dbReference>
<reference evidence="7 8" key="1">
    <citation type="journal article" date="2016" name="Nat. Commun.">
        <title>Thousands of microbial genomes shed light on interconnected biogeochemical processes in an aquifer system.</title>
        <authorList>
            <person name="Anantharaman K."/>
            <person name="Brown C.T."/>
            <person name="Hug L.A."/>
            <person name="Sharon I."/>
            <person name="Castelle C.J."/>
            <person name="Probst A.J."/>
            <person name="Thomas B.C."/>
            <person name="Singh A."/>
            <person name="Wilkins M.J."/>
            <person name="Karaoz U."/>
            <person name="Brodie E.L."/>
            <person name="Williams K.H."/>
            <person name="Hubbard S.S."/>
            <person name="Banfield J.F."/>
        </authorList>
    </citation>
    <scope>NUCLEOTIDE SEQUENCE [LARGE SCALE GENOMIC DNA]</scope>
</reference>
<dbReference type="InterPro" id="IPR005822">
    <property type="entry name" value="Ribosomal_uL13"/>
</dbReference>
<dbReference type="SUPFAM" id="SSF52161">
    <property type="entry name" value="Ribosomal protein L13"/>
    <property type="match status" value="1"/>
</dbReference>
<dbReference type="InterPro" id="IPR005823">
    <property type="entry name" value="Ribosomal_uL13_bac-type"/>
</dbReference>
<evidence type="ECO:0000256" key="4">
    <source>
        <dbReference type="HAMAP-Rule" id="MF_01366"/>
    </source>
</evidence>
<dbReference type="InterPro" id="IPR023563">
    <property type="entry name" value="Ribosomal_uL13_CS"/>
</dbReference>
<name>A0A1F6ANR7_9BACT</name>
<dbReference type="GO" id="GO:0003735">
    <property type="term" value="F:structural constituent of ribosome"/>
    <property type="evidence" value="ECO:0007669"/>
    <property type="project" value="InterPro"/>
</dbReference>
<evidence type="ECO:0000313" key="8">
    <source>
        <dbReference type="Proteomes" id="UP000176609"/>
    </source>
</evidence>
<dbReference type="GO" id="GO:0006412">
    <property type="term" value="P:translation"/>
    <property type="evidence" value="ECO:0007669"/>
    <property type="project" value="UniProtKB-UniRule"/>
</dbReference>
<keyword evidence="2 4" id="KW-0689">Ribosomal protein</keyword>
<evidence type="ECO:0000313" key="7">
    <source>
        <dbReference type="EMBL" id="OGG26331.1"/>
    </source>
</evidence>
<proteinExistence type="inferred from homology"/>
<dbReference type="GO" id="GO:0005840">
    <property type="term" value="C:ribosome"/>
    <property type="evidence" value="ECO:0007669"/>
    <property type="project" value="UniProtKB-KW"/>
</dbReference>
<dbReference type="CDD" id="cd00392">
    <property type="entry name" value="Ribosomal_L13"/>
    <property type="match status" value="1"/>
</dbReference>
<evidence type="ECO:0000256" key="6">
    <source>
        <dbReference type="RuleBase" id="RU003878"/>
    </source>
</evidence>